<protein>
    <submittedName>
        <fullName evidence="3">Uncharacterized protein</fullName>
    </submittedName>
</protein>
<organism evidence="2 3">
    <name type="scientific">Panagrellus redivivus</name>
    <name type="common">Microworm</name>
    <dbReference type="NCBI Taxonomy" id="6233"/>
    <lineage>
        <taxon>Eukaryota</taxon>
        <taxon>Metazoa</taxon>
        <taxon>Ecdysozoa</taxon>
        <taxon>Nematoda</taxon>
        <taxon>Chromadorea</taxon>
        <taxon>Rhabditida</taxon>
        <taxon>Tylenchina</taxon>
        <taxon>Panagrolaimomorpha</taxon>
        <taxon>Panagrolaimoidea</taxon>
        <taxon>Panagrolaimidae</taxon>
        <taxon>Panagrellus</taxon>
    </lineage>
</organism>
<feature type="compositionally biased region" description="Basic and acidic residues" evidence="1">
    <location>
        <begin position="160"/>
        <end position="171"/>
    </location>
</feature>
<evidence type="ECO:0000313" key="2">
    <source>
        <dbReference type="Proteomes" id="UP000492821"/>
    </source>
</evidence>
<reference evidence="2" key="1">
    <citation type="journal article" date="2013" name="Genetics">
        <title>The draft genome and transcriptome of Panagrellus redivivus are shaped by the harsh demands of a free-living lifestyle.</title>
        <authorList>
            <person name="Srinivasan J."/>
            <person name="Dillman A.R."/>
            <person name="Macchietto M.G."/>
            <person name="Heikkinen L."/>
            <person name="Lakso M."/>
            <person name="Fracchia K.M."/>
            <person name="Antoshechkin I."/>
            <person name="Mortazavi A."/>
            <person name="Wong G."/>
            <person name="Sternberg P.W."/>
        </authorList>
    </citation>
    <scope>NUCLEOTIDE SEQUENCE [LARGE SCALE GENOMIC DNA]</scope>
    <source>
        <strain evidence="2">MT8872</strain>
    </source>
</reference>
<dbReference type="WBParaSite" id="Pan_g4490.t1">
    <property type="protein sequence ID" value="Pan_g4490.t1"/>
    <property type="gene ID" value="Pan_g4490"/>
</dbReference>
<dbReference type="AlphaFoldDB" id="A0A7E4VXX1"/>
<evidence type="ECO:0000256" key="1">
    <source>
        <dbReference type="SAM" id="MobiDB-lite"/>
    </source>
</evidence>
<proteinExistence type="predicted"/>
<reference evidence="3" key="2">
    <citation type="submission" date="2020-10" db="UniProtKB">
        <authorList>
            <consortium name="WormBaseParasite"/>
        </authorList>
    </citation>
    <scope>IDENTIFICATION</scope>
</reference>
<keyword evidence="2" id="KW-1185">Reference proteome</keyword>
<name>A0A7E4VXX1_PANRE</name>
<accession>A0A7E4VXX1</accession>
<feature type="region of interest" description="Disordered" evidence="1">
    <location>
        <begin position="25"/>
        <end position="64"/>
    </location>
</feature>
<evidence type="ECO:0000313" key="3">
    <source>
        <dbReference type="WBParaSite" id="Pan_g4490.t1"/>
    </source>
</evidence>
<feature type="region of interest" description="Disordered" evidence="1">
    <location>
        <begin position="151"/>
        <end position="171"/>
    </location>
</feature>
<dbReference type="Proteomes" id="UP000492821">
    <property type="component" value="Unassembled WGS sequence"/>
</dbReference>
<sequence>MIPHGTPPSVLKSSRFTTSLSLARSKGFNLSRVNPPPDSPLTSSSEDDTSSRPLGSLESARLQKDLTELQASQVEGMSTVRFVFDEPQHEKPKQSVPISCRFASPPSKPFQRSRAYVPLNSSFTASLKHSMAHALARPSGGFATSRCRPISEGETGESQTAHRDFYKSKPDDCPLRPTDPRYYCSQFTTFMEQEGFTLPSRFKMSSLKPKNQPNLRDPTFKSSRFVSMVGAKPKFVSSNSSNEDTEEGLDFDCDDFGYFLEKKRRDNKKIIHVNNIIRTALFQFFKEN</sequence>